<keyword evidence="15 16" id="KW-0472">Membrane</keyword>
<dbReference type="HAMAP" id="MF_00285">
    <property type="entry name" value="KdpB"/>
    <property type="match status" value="1"/>
</dbReference>
<evidence type="ECO:0000256" key="13">
    <source>
        <dbReference type="ARBA" id="ARBA00022989"/>
    </source>
</evidence>
<evidence type="ECO:0000256" key="4">
    <source>
        <dbReference type="ARBA" id="ARBA00022538"/>
    </source>
</evidence>
<evidence type="ECO:0000256" key="6">
    <source>
        <dbReference type="ARBA" id="ARBA00022692"/>
    </source>
</evidence>
<dbReference type="Pfam" id="PF00122">
    <property type="entry name" value="E1-E2_ATPase"/>
    <property type="match status" value="1"/>
</dbReference>
<proteinExistence type="inferred from homology"/>
<feature type="transmembrane region" description="Helical" evidence="16">
    <location>
        <begin position="641"/>
        <end position="668"/>
    </location>
</feature>
<evidence type="ECO:0000256" key="16">
    <source>
        <dbReference type="SAM" id="Phobius"/>
    </source>
</evidence>
<dbReference type="PANTHER" id="PTHR43743:SF1">
    <property type="entry name" value="POTASSIUM-TRANSPORTING ATPASE ATP-BINDING SUBUNIT"/>
    <property type="match status" value="1"/>
</dbReference>
<organism evidence="19 20">
    <name type="scientific">Phytophthora kernoviae 00238/432</name>
    <dbReference type="NCBI Taxonomy" id="1284355"/>
    <lineage>
        <taxon>Eukaryota</taxon>
        <taxon>Sar</taxon>
        <taxon>Stramenopiles</taxon>
        <taxon>Oomycota</taxon>
        <taxon>Peronosporomycetes</taxon>
        <taxon>Peronosporales</taxon>
        <taxon>Peronosporaceae</taxon>
        <taxon>Phytophthora</taxon>
    </lineage>
</organism>
<feature type="domain" description="Signal transduction histidine kinase osmosensitive K+ channel sensor N-terminal" evidence="18">
    <location>
        <begin position="1219"/>
        <end position="1322"/>
    </location>
</feature>
<dbReference type="InterPro" id="IPR023299">
    <property type="entry name" value="ATPase_P-typ_cyto_dom_N"/>
</dbReference>
<dbReference type="Pfam" id="PF00702">
    <property type="entry name" value="Hydrolase"/>
    <property type="match status" value="1"/>
</dbReference>
<dbReference type="SUPFAM" id="SSF52402">
    <property type="entry name" value="Adenine nucleotide alpha hydrolases-like"/>
    <property type="match status" value="1"/>
</dbReference>
<comment type="subcellular location">
    <subcellularLocation>
        <location evidence="1">Membrane</location>
    </subcellularLocation>
</comment>
<evidence type="ECO:0000256" key="10">
    <source>
        <dbReference type="ARBA" id="ARBA00022842"/>
    </source>
</evidence>
<keyword evidence="10" id="KW-0460">Magnesium</keyword>
<keyword evidence="2" id="KW-0813">Transport</keyword>
<reference evidence="19" key="1">
    <citation type="journal article" date="2015" name="Genom Data">
        <title>Draft genome sequences of Phytophthora kernoviae and Phytophthora ramorum lineage EU2 from Scotland.</title>
        <authorList>
            <person name="Sambles C."/>
            <person name="Schlenzig A."/>
            <person name="O'Neill P."/>
            <person name="Grant M."/>
            <person name="Studholme D.J."/>
        </authorList>
    </citation>
    <scope>NUCLEOTIDE SEQUENCE</scope>
    <source>
        <strain evidence="19">00238/432</strain>
    </source>
</reference>
<dbReference type="SUPFAM" id="SSF81653">
    <property type="entry name" value="Calcium ATPase, transduction domain A"/>
    <property type="match status" value="1"/>
</dbReference>
<keyword evidence="13 16" id="KW-1133">Transmembrane helix</keyword>
<dbReference type="Gene3D" id="3.40.50.1000">
    <property type="entry name" value="HAD superfamily/HAD-like"/>
    <property type="match status" value="1"/>
</dbReference>
<dbReference type="SFLD" id="SFLDF00027">
    <property type="entry name" value="p-type_atpase"/>
    <property type="match status" value="1"/>
</dbReference>
<accession>A0A8J4SKF6</accession>
<dbReference type="InterPro" id="IPR008250">
    <property type="entry name" value="ATPase_P-typ_transduc_dom_A_sf"/>
</dbReference>
<dbReference type="SUPFAM" id="SSF81665">
    <property type="entry name" value="Calcium ATPase, transmembrane domain M"/>
    <property type="match status" value="1"/>
</dbReference>
<feature type="transmembrane region" description="Helical" evidence="16">
    <location>
        <begin position="29"/>
        <end position="48"/>
    </location>
</feature>
<evidence type="ECO:0000259" key="17">
    <source>
        <dbReference type="Pfam" id="PF00122"/>
    </source>
</evidence>
<keyword evidence="9" id="KW-0067">ATP-binding</keyword>
<dbReference type="InterPro" id="IPR036412">
    <property type="entry name" value="HAD-like_sf"/>
</dbReference>
<dbReference type="GO" id="GO:0000155">
    <property type="term" value="F:phosphorelay sensor kinase activity"/>
    <property type="evidence" value="ECO:0007669"/>
    <property type="project" value="InterPro"/>
</dbReference>
<dbReference type="GO" id="GO:0016020">
    <property type="term" value="C:membrane"/>
    <property type="evidence" value="ECO:0007669"/>
    <property type="project" value="UniProtKB-SubCell"/>
</dbReference>
<dbReference type="InterPro" id="IPR001757">
    <property type="entry name" value="P_typ_ATPase"/>
</dbReference>
<dbReference type="SFLD" id="SFLDG00002">
    <property type="entry name" value="C1.7:_P-type_atpase_like"/>
    <property type="match status" value="1"/>
</dbReference>
<feature type="transmembrane region" description="Helical" evidence="16">
    <location>
        <begin position="182"/>
        <end position="203"/>
    </location>
</feature>
<dbReference type="FunFam" id="2.70.150.10:FF:000033">
    <property type="entry name" value="Potassium-transporting ATPase ATP-binding subunit"/>
    <property type="match status" value="1"/>
</dbReference>
<keyword evidence="8" id="KW-0547">Nucleotide-binding</keyword>
<evidence type="ECO:0000256" key="5">
    <source>
        <dbReference type="ARBA" id="ARBA00022553"/>
    </source>
</evidence>
<evidence type="ECO:0000256" key="12">
    <source>
        <dbReference type="ARBA" id="ARBA00022967"/>
    </source>
</evidence>
<sequence length="1420" mass="155265">MFIVEVGTFITLLLCINPDLFVVSEAGRGYNIAVFLILLFTLLFANFAEALAEGRGKAQANTLRKTKSDTTANLVQKDGTLKQVSSTQLKKGDLVRVEAGELIPTDGEIIEGLASIDESAITGESAPVIKEAGGDFSSVTGGTRVTSDYIVMRVQTDPGESFLDRMISLVEGAQRQKTPNEIALTTLLAVLTLIFLIVIMTMVPMASYLGIRLDLATLIALLVCLIPTTIGGLLSAIGIAGMDRVTQFNVLAMSGKAVEAAGDIDTLILDKTGTITYGNRMAAEFIPVQGVSAEEMTRAALQASVVDETPEGRSVVELAGKQGENWAETEYADAEHVSFTAETRMSGLNLSGGKQIRKGAVDAIKRHISSRGGRIPGDLDDIANRIAKAGGTPLAVAMDDQIYGVIYLKDTVKPGLKEKFAEMRAMGIKTIMCTGDNPLTAATIALEAGVDDFIAEAKPEDKITAIKKEQQEGKLVAMTGDGTNDAPALAQADVGLAMNSGTMAAKEAANMIDLDSDPTKLLSVVSIGKQLLITRGALTTFSISNDIAKYFAIIPAMFILAMPQLQALNIMNLASPQSAILSALIFNAIIIPLLIPIAMRGVKYRAMSAERLLGRNVFIYGVGGVIVPFIGIKLIDLVLPAIRLSVVLMLICGIIYPLVTTGVAQLLFPKNANGSLITADEKTIGSSLLAQEVKSPGLFQPRASNASYDGAASAGSNRAVASEAYILEMKEKVALLQQENPGLQHIPADLVTGSGSGLDPDLSPEAAKAQIPRISQATGLSEQQLAKIVEEHTQGRQLGIFGGVGGMEDSFKRKSPEDILKMITKLQQGTLKIYIGPVSGSGKTYHMLREGNTLRQQGIDVVICAVSTMRRPETVEQLGELERIPSIHWSRGKDGMEMKDLNLDALLARNPEVVLVDGLAHRNRKGARHATRLEDIQYLLRHNISVITTVNVYELEGYTELARQLTGIAAEHTVPVDTLEMADEVKLIDVTPETVLSRLAEGHLRGHEGEAVFRQGNLGILRELALRLVAEGVNESLREHREEMGITVTTGIMERILVSTQYHWNGSIYIRRGQQIAKRLNGDLQAVTFRNMKQPLTKEAIVFRRSMIKLVDKFGGRFEELPVVHRRKMPSTLAQYAVQHQITRIVMGHSRHTRWQELWQGSFVNSLLRRMRGVDLFLLADRAQQEGERVLPARLPEMETPTYRRLSEQEMKEQIGQIRRGKFKVYIGAAPGVGKTYMMLREGNDLLRKGIDVQIGLLETHNRAETVEQIGQLSVIPREQRTYQEVQLEEMDTEAILRLCPEVVLVDELAHTNIPGSLRQKRVRETVPDQILQMADEVQLIDVAPQALRQRMREGKIYAAAKVNQALEHFFRIGNLIALRELALRELADDVDERLESQEPKSALRGPWRRQEAVFVCSGM</sequence>
<evidence type="ECO:0000256" key="11">
    <source>
        <dbReference type="ARBA" id="ARBA00022958"/>
    </source>
</evidence>
<keyword evidence="3" id="KW-1003">Cell membrane</keyword>
<evidence type="ECO:0000313" key="20">
    <source>
        <dbReference type="Proteomes" id="UP000702964"/>
    </source>
</evidence>
<reference evidence="19" key="2">
    <citation type="submission" date="2020-02" db="EMBL/GenBank/DDBJ databases">
        <authorList>
            <person name="Studholme D.J."/>
        </authorList>
    </citation>
    <scope>NUCLEOTIDE SEQUENCE</scope>
    <source>
        <strain evidence="19">00238/432</strain>
    </source>
</reference>
<dbReference type="Pfam" id="PF02702">
    <property type="entry name" value="KdpD"/>
    <property type="match status" value="2"/>
</dbReference>
<dbReference type="InterPro" id="IPR044492">
    <property type="entry name" value="P_typ_ATPase_HD_dom"/>
</dbReference>
<keyword evidence="4" id="KW-0633">Potassium transport</keyword>
<keyword evidence="14" id="KW-0406">Ion transport</keyword>
<dbReference type="GO" id="GO:0016887">
    <property type="term" value="F:ATP hydrolysis activity"/>
    <property type="evidence" value="ECO:0007669"/>
    <property type="project" value="InterPro"/>
</dbReference>
<dbReference type="Gene3D" id="2.70.150.10">
    <property type="entry name" value="Calcium-transporting ATPase, cytoplasmic transduction domain A"/>
    <property type="match status" value="1"/>
</dbReference>
<evidence type="ECO:0000256" key="8">
    <source>
        <dbReference type="ARBA" id="ARBA00022741"/>
    </source>
</evidence>
<dbReference type="Pfam" id="PF02669">
    <property type="entry name" value="KdpC"/>
    <property type="match status" value="1"/>
</dbReference>
<keyword evidence="12" id="KW-1278">Translocase</keyword>
<evidence type="ECO:0000313" key="19">
    <source>
        <dbReference type="EMBL" id="KAF4324079.1"/>
    </source>
</evidence>
<evidence type="ECO:0000256" key="14">
    <source>
        <dbReference type="ARBA" id="ARBA00023065"/>
    </source>
</evidence>
<keyword evidence="5" id="KW-0597">Phosphoprotein</keyword>
<evidence type="ECO:0000259" key="18">
    <source>
        <dbReference type="Pfam" id="PF02702"/>
    </source>
</evidence>
<feature type="transmembrane region" description="Helical" evidence="16">
    <location>
        <begin position="617"/>
        <end position="635"/>
    </location>
</feature>
<dbReference type="PRINTS" id="PR00119">
    <property type="entry name" value="CATATPASE"/>
</dbReference>
<dbReference type="EMBL" id="AOFI03000025">
    <property type="protein sequence ID" value="KAF4324079.1"/>
    <property type="molecule type" value="Genomic_DNA"/>
</dbReference>
<dbReference type="InterPro" id="IPR003820">
    <property type="entry name" value="KdpC"/>
</dbReference>
<dbReference type="FunFam" id="3.40.1110.10:FF:000007">
    <property type="entry name" value="Potassium-transporting ATPase ATP-binding subunit"/>
    <property type="match status" value="1"/>
</dbReference>
<evidence type="ECO:0000256" key="2">
    <source>
        <dbReference type="ARBA" id="ARBA00022448"/>
    </source>
</evidence>
<dbReference type="SUPFAM" id="SSF56784">
    <property type="entry name" value="HAD-like"/>
    <property type="match status" value="1"/>
</dbReference>
<dbReference type="InterPro" id="IPR027417">
    <property type="entry name" value="P-loop_NTPase"/>
</dbReference>
<dbReference type="NCBIfam" id="TIGR01494">
    <property type="entry name" value="ATPase_P-type"/>
    <property type="match status" value="2"/>
</dbReference>
<gene>
    <name evidence="19" type="ORF">G195_002669</name>
</gene>
<dbReference type="CDD" id="cd02078">
    <property type="entry name" value="P-type_ATPase_K"/>
    <property type="match status" value="1"/>
</dbReference>
<dbReference type="InterPro" id="IPR018303">
    <property type="entry name" value="ATPase_P-typ_P_site"/>
</dbReference>
<feature type="domain" description="Signal transduction histidine kinase osmosensitive K+ channel sensor N-terminal" evidence="18">
    <location>
        <begin position="828"/>
        <end position="1033"/>
    </location>
</feature>
<dbReference type="InterPro" id="IPR023214">
    <property type="entry name" value="HAD_sf"/>
</dbReference>
<dbReference type="GO" id="GO:0008556">
    <property type="term" value="F:P-type potassium transmembrane transporter activity"/>
    <property type="evidence" value="ECO:0007669"/>
    <property type="project" value="InterPro"/>
</dbReference>
<name>A0A8J4SKF6_9STRA</name>
<dbReference type="InterPro" id="IPR059000">
    <property type="entry name" value="ATPase_P-type_domA"/>
</dbReference>
<dbReference type="NCBIfam" id="TIGR01497">
    <property type="entry name" value="kdpB"/>
    <property type="match status" value="1"/>
</dbReference>
<keyword evidence="11" id="KW-0630">Potassium</keyword>
<dbReference type="GO" id="GO:0046872">
    <property type="term" value="F:metal ion binding"/>
    <property type="evidence" value="ECO:0007669"/>
    <property type="project" value="UniProtKB-KW"/>
</dbReference>
<evidence type="ECO:0000256" key="1">
    <source>
        <dbReference type="ARBA" id="ARBA00004370"/>
    </source>
</evidence>
<dbReference type="InterPro" id="IPR006391">
    <property type="entry name" value="P-type_ATPase_bsu_IA"/>
</dbReference>
<feature type="domain" description="P-type ATPase A" evidence="17">
    <location>
        <begin position="69"/>
        <end position="171"/>
    </location>
</feature>
<evidence type="ECO:0000256" key="9">
    <source>
        <dbReference type="ARBA" id="ARBA00022840"/>
    </source>
</evidence>
<evidence type="ECO:0000256" key="15">
    <source>
        <dbReference type="ARBA" id="ARBA00023136"/>
    </source>
</evidence>
<dbReference type="PROSITE" id="PS00154">
    <property type="entry name" value="ATPASE_E1_E2"/>
    <property type="match status" value="1"/>
</dbReference>
<evidence type="ECO:0008006" key="21">
    <source>
        <dbReference type="Google" id="ProtNLM"/>
    </source>
</evidence>
<dbReference type="InterPro" id="IPR023298">
    <property type="entry name" value="ATPase_P-typ_TM_dom_sf"/>
</dbReference>
<keyword evidence="6 16" id="KW-0812">Transmembrane</keyword>
<dbReference type="Gene3D" id="3.40.1110.10">
    <property type="entry name" value="Calcium-transporting ATPase, cytoplasmic domain N"/>
    <property type="match status" value="1"/>
</dbReference>
<evidence type="ECO:0000256" key="7">
    <source>
        <dbReference type="ARBA" id="ARBA00022723"/>
    </source>
</evidence>
<protein>
    <recommendedName>
        <fullName evidence="21">P-type H(+)-exporting transporter</fullName>
    </recommendedName>
</protein>
<dbReference type="GO" id="GO:0005524">
    <property type="term" value="F:ATP binding"/>
    <property type="evidence" value="ECO:0007669"/>
    <property type="project" value="UniProtKB-KW"/>
</dbReference>
<dbReference type="NCBIfam" id="TIGR00681">
    <property type="entry name" value="kdpC"/>
    <property type="match status" value="1"/>
</dbReference>
<feature type="transmembrane region" description="Helical" evidence="16">
    <location>
        <begin position="579"/>
        <end position="597"/>
    </location>
</feature>
<dbReference type="HAMAP" id="MF_00276">
    <property type="entry name" value="KdpC"/>
    <property type="match status" value="1"/>
</dbReference>
<dbReference type="InterPro" id="IPR003852">
    <property type="entry name" value="Sig_transdc_His_kinase_KdpD_N"/>
</dbReference>
<dbReference type="Proteomes" id="UP000702964">
    <property type="component" value="Unassembled WGS sequence"/>
</dbReference>
<evidence type="ECO:0000256" key="3">
    <source>
        <dbReference type="ARBA" id="ARBA00022475"/>
    </source>
</evidence>
<comment type="caution">
    <text evidence="19">The sequence shown here is derived from an EMBL/GenBank/DDBJ whole genome shotgun (WGS) entry which is preliminary data.</text>
</comment>
<dbReference type="Gene3D" id="3.40.50.300">
    <property type="entry name" value="P-loop containing nucleotide triphosphate hydrolases"/>
    <property type="match status" value="3"/>
</dbReference>
<keyword evidence="7" id="KW-0479">Metal-binding</keyword>
<feature type="transmembrane region" description="Helical" evidence="16">
    <location>
        <begin position="215"/>
        <end position="239"/>
    </location>
</feature>
<dbReference type="PANTHER" id="PTHR43743">
    <property type="entry name" value="POTASSIUM-TRANSPORTING ATPASE ATP-BINDING SUBUNIT"/>
    <property type="match status" value="1"/>
</dbReference>
<dbReference type="SFLD" id="SFLDS00003">
    <property type="entry name" value="Haloacid_Dehalogenase"/>
    <property type="match status" value="1"/>
</dbReference>